<feature type="signal peptide" evidence="3">
    <location>
        <begin position="1"/>
        <end position="30"/>
    </location>
</feature>
<dbReference type="GO" id="GO:0016787">
    <property type="term" value="F:hydrolase activity"/>
    <property type="evidence" value="ECO:0007669"/>
    <property type="project" value="UniProtKB-KW"/>
</dbReference>
<dbReference type="GeneID" id="66853097"/>
<feature type="region of interest" description="Disordered" evidence="2">
    <location>
        <begin position="577"/>
        <end position="637"/>
    </location>
</feature>
<dbReference type="InterPro" id="IPR008979">
    <property type="entry name" value="Galactose-bd-like_sf"/>
</dbReference>
<organism evidence="5 6">
    <name type="scientific">Streptomyces rimosus subsp. rimosus</name>
    <dbReference type="NCBI Taxonomy" id="132474"/>
    <lineage>
        <taxon>Bacteria</taxon>
        <taxon>Bacillati</taxon>
        <taxon>Actinomycetota</taxon>
        <taxon>Actinomycetes</taxon>
        <taxon>Kitasatosporales</taxon>
        <taxon>Streptomycetaceae</taxon>
        <taxon>Streptomyces</taxon>
    </lineage>
</organism>
<dbReference type="Pfam" id="PF08530">
    <property type="entry name" value="PepX_C"/>
    <property type="match status" value="1"/>
</dbReference>
<keyword evidence="3" id="KW-0732">Signal</keyword>
<dbReference type="SMART" id="SM00939">
    <property type="entry name" value="PepX_C"/>
    <property type="match status" value="1"/>
</dbReference>
<evidence type="ECO:0000256" key="2">
    <source>
        <dbReference type="SAM" id="MobiDB-lite"/>
    </source>
</evidence>
<dbReference type="RefSeq" id="WP_003983831.1">
    <property type="nucleotide sequence ID" value="NZ_CP094298.1"/>
</dbReference>
<dbReference type="Gene3D" id="2.60.120.260">
    <property type="entry name" value="Galactose-binding domain-like"/>
    <property type="match status" value="1"/>
</dbReference>
<dbReference type="Gene3D" id="1.10.3020.10">
    <property type="entry name" value="alpha-amino acid ester hydrolase ( Helical cap domain)"/>
    <property type="match status" value="1"/>
</dbReference>
<dbReference type="InterPro" id="IPR029058">
    <property type="entry name" value="AB_hydrolase_fold"/>
</dbReference>
<sequence length="637" mass="70642">MKRRARKAGWTALALTGACALAFQTAPAPAQGSEDGAWPPDTGKGPCAVGKTTDAGARMRDGTVLRADVYRPRTKEKVPVILMRTQYGKEAAEVQPSSYQSPEWFASHCYLVVVQDVRGQYASGGDFYEFANEGKDGYDSVEWAARLPGSNGRVGMYGSSYVGATQWLAAQERPPHLKTIVPDKTSDDYFDGWTYEGGAFRLNFVIPWAMRKIVPSAAANRRDWDTYHQVNRDYQDVQKWLGTAPYNRFEPFHPGDPKVAPYFFDWIKHRTYDDYWRRWAPKENYGKVDIPVLNYAGWYDAFLDGSVRNYQGMAERGGSASARANQRLVIGPWDHTGWGRPTSTPAPLLKQIGPVGNSPVNEMMLAWWDHHLKGKDNGVRKNGVDYFVMGANKWRTAPSWPLPQTRWTDYYLSSTGHATGNTQDGTLSTTPPARNTPADHYTYDPRNPVPSVGGHSCCTAAISTQGPYDQQQIEQRPDIAVYTGAPLAKDTEVTGPITVTLHARSSAPDTDWTAKLIDVHPDGTAVNLNSGIVRASYRESPGEPKPIVPGTVYEYKIKVWPTSNLFKKGHRIRLDISSSDYPQYDPNPNTGSWLGESTERRTAQQTVLHDAAHPSKVTLPVIPDGGRDQGSGTPPQK</sequence>
<evidence type="ECO:0000313" key="5">
    <source>
        <dbReference type="EMBL" id="UNZ07761.1"/>
    </source>
</evidence>
<feature type="region of interest" description="Disordered" evidence="2">
    <location>
        <begin position="30"/>
        <end position="54"/>
    </location>
</feature>
<keyword evidence="1 5" id="KW-0378">Hydrolase</keyword>
<feature type="chain" id="PRO_5046053618" evidence="3">
    <location>
        <begin position="31"/>
        <end position="637"/>
    </location>
</feature>
<dbReference type="NCBIfam" id="TIGR00976">
    <property type="entry name" value="CocE_NonD"/>
    <property type="match status" value="1"/>
</dbReference>
<dbReference type="SUPFAM" id="SSF49785">
    <property type="entry name" value="Galactose-binding domain-like"/>
    <property type="match status" value="1"/>
</dbReference>
<dbReference type="InterPro" id="IPR013736">
    <property type="entry name" value="Xaa-Pro_dipept_C"/>
</dbReference>
<dbReference type="InterPro" id="IPR050585">
    <property type="entry name" value="Xaa-Pro_dipeptidyl-ppase/CocE"/>
</dbReference>
<keyword evidence="6" id="KW-1185">Reference proteome</keyword>
<accession>A0ABY3ZBR7</accession>
<dbReference type="PROSITE" id="PS51257">
    <property type="entry name" value="PROKAR_LIPOPROTEIN"/>
    <property type="match status" value="1"/>
</dbReference>
<dbReference type="EC" id="3.1.1.84" evidence="5"/>
<dbReference type="PANTHER" id="PTHR43056:SF10">
    <property type="entry name" value="COCE_NOND FAMILY, PUTATIVE (AFU_ORTHOLOGUE AFUA_7G00600)-RELATED"/>
    <property type="match status" value="1"/>
</dbReference>
<dbReference type="InterPro" id="IPR000383">
    <property type="entry name" value="Xaa-Pro-like_dom"/>
</dbReference>
<feature type="compositionally biased region" description="Polar residues" evidence="2">
    <location>
        <begin position="577"/>
        <end position="592"/>
    </location>
</feature>
<dbReference type="PANTHER" id="PTHR43056">
    <property type="entry name" value="PEPTIDASE S9 PROLYL OLIGOPEPTIDASE"/>
    <property type="match status" value="1"/>
</dbReference>
<dbReference type="SUPFAM" id="SSF53474">
    <property type="entry name" value="alpha/beta-Hydrolases"/>
    <property type="match status" value="1"/>
</dbReference>
<feature type="domain" description="Xaa-Pro dipeptidyl-peptidase C-terminal" evidence="4">
    <location>
        <begin position="365"/>
        <end position="618"/>
    </location>
</feature>
<dbReference type="Proteomes" id="UP000829494">
    <property type="component" value="Chromosome"/>
</dbReference>
<feature type="compositionally biased region" description="Polar residues" evidence="2">
    <location>
        <begin position="419"/>
        <end position="433"/>
    </location>
</feature>
<feature type="region of interest" description="Disordered" evidence="2">
    <location>
        <begin position="419"/>
        <end position="441"/>
    </location>
</feature>
<dbReference type="Gene3D" id="3.40.50.1820">
    <property type="entry name" value="alpha/beta hydrolase"/>
    <property type="match status" value="1"/>
</dbReference>
<evidence type="ECO:0000313" key="6">
    <source>
        <dbReference type="Proteomes" id="UP000829494"/>
    </source>
</evidence>
<proteinExistence type="predicted"/>
<evidence type="ECO:0000256" key="1">
    <source>
        <dbReference type="ARBA" id="ARBA00022801"/>
    </source>
</evidence>
<dbReference type="EMBL" id="CP094298">
    <property type="protein sequence ID" value="UNZ07761.1"/>
    <property type="molecule type" value="Genomic_DNA"/>
</dbReference>
<dbReference type="Pfam" id="PF02129">
    <property type="entry name" value="Peptidase_S15"/>
    <property type="match status" value="1"/>
</dbReference>
<dbReference type="InterPro" id="IPR005674">
    <property type="entry name" value="CocE/Ser_esterase"/>
</dbReference>
<reference evidence="5 6" key="1">
    <citation type="submission" date="2022-03" db="EMBL/GenBank/DDBJ databases">
        <title>Complete genome of Streptomyces rimosus ssp. rimosus R7 (=ATCC 10970).</title>
        <authorList>
            <person name="Beganovic S."/>
            <person name="Ruckert C."/>
            <person name="Busche T."/>
            <person name="Kalinowski J."/>
            <person name="Wittmann C."/>
        </authorList>
    </citation>
    <scope>NUCLEOTIDE SEQUENCE [LARGE SCALE GENOMIC DNA]</scope>
    <source>
        <strain evidence="5 6">R7</strain>
    </source>
</reference>
<evidence type="ECO:0000256" key="3">
    <source>
        <dbReference type="SAM" id="SignalP"/>
    </source>
</evidence>
<name>A0ABY3ZBR7_STRRM</name>
<evidence type="ECO:0000259" key="4">
    <source>
        <dbReference type="SMART" id="SM00939"/>
    </source>
</evidence>
<gene>
    <name evidence="5" type="primary">cocE4</name>
    <name evidence="5" type="ORF">SRIMR7_36965</name>
</gene>
<protein>
    <submittedName>
        <fullName evidence="5">Cocaine esterase</fullName>
        <ecNumber evidence="5">3.1.1.84</ecNumber>
    </submittedName>
</protein>